<sequence>MKAPAPDKPLRCLDPQTFRVLDGLKKTPLGSPANRLSIGCFRIAFHDGVLLIENGAMTQLSSALTPEALQIVIGDHKLVIDMWQSTASTVILSATKEELAAARTYFQEHGFAISFS</sequence>
<comment type="caution">
    <text evidence="1">The sequence shown here is derived from an EMBL/GenBank/DDBJ whole genome shotgun (WGS) entry which is preliminary data.</text>
</comment>
<proteinExistence type="predicted"/>
<organism evidence="1 2">
    <name type="scientific">Roseateles oligotrophus</name>
    <dbReference type="NCBI Taxonomy" id="1769250"/>
    <lineage>
        <taxon>Bacteria</taxon>
        <taxon>Pseudomonadati</taxon>
        <taxon>Pseudomonadota</taxon>
        <taxon>Betaproteobacteria</taxon>
        <taxon>Burkholderiales</taxon>
        <taxon>Sphaerotilaceae</taxon>
        <taxon>Roseateles</taxon>
    </lineage>
</organism>
<evidence type="ECO:0000313" key="2">
    <source>
        <dbReference type="Proteomes" id="UP000562027"/>
    </source>
</evidence>
<keyword evidence="2" id="KW-1185">Reference proteome</keyword>
<reference evidence="1 2" key="1">
    <citation type="submission" date="2020-08" db="EMBL/GenBank/DDBJ databases">
        <title>Functional genomics of gut bacteria from endangered species of beetles.</title>
        <authorList>
            <person name="Carlos-Shanley C."/>
        </authorList>
    </citation>
    <scope>NUCLEOTIDE SEQUENCE [LARGE SCALE GENOMIC DNA]</scope>
    <source>
        <strain evidence="1 2">S00239</strain>
    </source>
</reference>
<dbReference type="EMBL" id="JACHLP010000005">
    <property type="protein sequence ID" value="MBB4844358.1"/>
    <property type="molecule type" value="Genomic_DNA"/>
</dbReference>
<protein>
    <submittedName>
        <fullName evidence="1">Uncharacterized protein</fullName>
    </submittedName>
</protein>
<dbReference type="AlphaFoldDB" id="A0A840LDS8"/>
<gene>
    <name evidence="1" type="ORF">HNP55_002894</name>
</gene>
<dbReference type="Proteomes" id="UP000562027">
    <property type="component" value="Unassembled WGS sequence"/>
</dbReference>
<accession>A0A840LDS8</accession>
<name>A0A840LDS8_9BURK</name>
<dbReference type="RefSeq" id="WP_157302055.1">
    <property type="nucleotide sequence ID" value="NZ_JACHLP010000005.1"/>
</dbReference>
<evidence type="ECO:0000313" key="1">
    <source>
        <dbReference type="EMBL" id="MBB4844358.1"/>
    </source>
</evidence>